<dbReference type="Proteomes" id="UP001339167">
    <property type="component" value="Unassembled WGS sequence"/>
</dbReference>
<dbReference type="Pfam" id="PF06074">
    <property type="entry name" value="Portal_Mu"/>
    <property type="match status" value="1"/>
</dbReference>
<keyword evidence="2" id="KW-1185">Reference proteome</keyword>
<evidence type="ECO:0000313" key="2">
    <source>
        <dbReference type="Proteomes" id="UP001339167"/>
    </source>
</evidence>
<comment type="caution">
    <text evidence="1">The sequence shown here is derived from an EMBL/GenBank/DDBJ whole genome shotgun (WGS) entry which is preliminary data.</text>
</comment>
<gene>
    <name evidence="1" type="ORF">QWF21_12365</name>
</gene>
<dbReference type="RefSeq" id="WP_330088361.1">
    <property type="nucleotide sequence ID" value="NZ_JAUGZK010000009.1"/>
</dbReference>
<sequence length="520" mass="57858">MKSTIVDRWGRPFEGDLETPQTEAEARLAQLHRHFGGHPSSGLTPAKAANILKEAEQGNLIAQCELAEDMEEKSAHIQSELGKRRLSLLSVPWNILPPPNASAAEKRDTEMLEELLRTAVWLRDAIFDASDAILKGYSNQELTWEYIEKQHVITSCEFRDPSWFQINPDKRNQLMLRDGSHNGMELRPFGWLSHTAKAKSGYLERRGLVRVLVWPFLFANYSVRDLAEFLEIYGLPIRLGKYPAGASEREKLTLLRAVMSIGHNAGGIIPKGMEIDFQNAADGQSDPFMAMIAWCEKSVSKAVLGGTLTTQADGASSTNALGNIHNEVRYEIRDADLAALEQTLTRDIIYPLYALNGKSFRDYRRHPRFQFDTSEGEDYTKIADPLKTLVSVGAQIPVAWLHEKTKIPMADGKEPVLQIAERLPGFTGLTGIAALRGNATAAFADQMALEQALDKLSTGQFDEQMLGLLKPVFDAAEQGPEAMAQQLEQLWPGMDDSLLTQRLAQVLFVGELWGQLNANT</sequence>
<name>A0ABU7JH65_9GAMM</name>
<evidence type="ECO:0000313" key="1">
    <source>
        <dbReference type="EMBL" id="MEE2025039.1"/>
    </source>
</evidence>
<dbReference type="EMBL" id="JAUGZK010000009">
    <property type="protein sequence ID" value="MEE2025039.1"/>
    <property type="molecule type" value="Genomic_DNA"/>
</dbReference>
<protein>
    <submittedName>
        <fullName evidence="1">DUF935 domain-containing protein</fullName>
    </submittedName>
</protein>
<accession>A0ABU7JH65</accession>
<organism evidence="1 2">
    <name type="scientific">Alkalimonas mucilaginosa</name>
    <dbReference type="NCBI Taxonomy" id="3057676"/>
    <lineage>
        <taxon>Bacteria</taxon>
        <taxon>Pseudomonadati</taxon>
        <taxon>Pseudomonadota</taxon>
        <taxon>Gammaproteobacteria</taxon>
        <taxon>Alkalimonas</taxon>
    </lineage>
</organism>
<reference evidence="1 2" key="1">
    <citation type="submission" date="2023-06" db="EMBL/GenBank/DDBJ databases">
        <title>Alkalimonas sp., MEB004 an alkaliphilic bacterium isolated from Lonar Lake, India.</title>
        <authorList>
            <person name="Joshi A."/>
            <person name="Thite S."/>
        </authorList>
    </citation>
    <scope>NUCLEOTIDE SEQUENCE [LARGE SCALE GENOMIC DNA]</scope>
    <source>
        <strain evidence="1 2">MEB004</strain>
    </source>
</reference>
<dbReference type="InterPro" id="IPR009279">
    <property type="entry name" value="Portal_Mu"/>
</dbReference>
<proteinExistence type="predicted"/>